<evidence type="ECO:0000313" key="1">
    <source>
        <dbReference type="EMBL" id="MPV37005.1"/>
    </source>
</evidence>
<protein>
    <submittedName>
        <fullName evidence="1">Uncharacterized protein</fullName>
    </submittedName>
</protein>
<dbReference type="AlphaFoldDB" id="A0A6N7EKC1"/>
<comment type="caution">
    <text evidence="1">The sequence shown here is derived from an EMBL/GenBank/DDBJ whole genome shotgun (WGS) entry which is preliminary data.</text>
</comment>
<dbReference type="RefSeq" id="WP_152193711.1">
    <property type="nucleotide sequence ID" value="NZ_VUKD01000001.1"/>
</dbReference>
<dbReference type="EMBL" id="WHPC01000024">
    <property type="protein sequence ID" value="MPV37005.1"/>
    <property type="molecule type" value="Genomic_DNA"/>
</dbReference>
<dbReference type="Proteomes" id="UP000437709">
    <property type="component" value="Unassembled WGS sequence"/>
</dbReference>
<accession>A0A6N7EKC1</accession>
<sequence length="252" mass="27591">MEDIELVRAADGDFENWIAPRLGPFGGWVGSVVPRGFDAYVRILHPSPARGGEWVTWAEIVRRNGRRMHALAQWEAIAAPAVAAVPAPEAAWAPDIGNLPQHCLHALLDVLEPFTPATKTCFSALWDGYGQLQQLVPYGFTAHGFAEFDRSGPRAHASLQIPQREYLVYRAPLRAAALMGDWPASDWFIPQSPNLFWPQDTSWCVATEIDFDSTVVGGSAELVSAILADPRLESWQVSTGDSLASDGDKINT</sequence>
<dbReference type="OrthoDB" id="2426596at2"/>
<gene>
    <name evidence="1" type="ORF">GB881_08065</name>
</gene>
<organism evidence="1 2">
    <name type="scientific">Georgenia subflava</name>
    <dbReference type="NCBI Taxonomy" id="1622177"/>
    <lineage>
        <taxon>Bacteria</taxon>
        <taxon>Bacillati</taxon>
        <taxon>Actinomycetota</taxon>
        <taxon>Actinomycetes</taxon>
        <taxon>Micrococcales</taxon>
        <taxon>Bogoriellaceae</taxon>
        <taxon>Georgenia</taxon>
    </lineage>
</organism>
<name>A0A6N7EKC1_9MICO</name>
<keyword evidence="2" id="KW-1185">Reference proteome</keyword>
<evidence type="ECO:0000313" key="2">
    <source>
        <dbReference type="Proteomes" id="UP000437709"/>
    </source>
</evidence>
<reference evidence="1 2" key="1">
    <citation type="submission" date="2019-10" db="EMBL/GenBank/DDBJ databases">
        <title>Georgenia wutianyii sp. nov. and Georgenia yuyongxinii sp. nov. isolated from plateau pika (Ochotona curzoniae) in the Qinghai-Tibet plateau of China.</title>
        <authorList>
            <person name="Tian Z."/>
        </authorList>
    </citation>
    <scope>NUCLEOTIDE SEQUENCE [LARGE SCALE GENOMIC DNA]</scope>
    <source>
        <strain evidence="1 2">JCM 19765</strain>
    </source>
</reference>
<proteinExistence type="predicted"/>